<feature type="compositionally biased region" description="Pro residues" evidence="1">
    <location>
        <begin position="37"/>
        <end position="49"/>
    </location>
</feature>
<feature type="compositionally biased region" description="Polar residues" evidence="1">
    <location>
        <begin position="423"/>
        <end position="445"/>
    </location>
</feature>
<organism evidence="3">
    <name type="scientific">Ananas comosus var. bracteatus</name>
    <name type="common">red pineapple</name>
    <dbReference type="NCBI Taxonomy" id="296719"/>
    <lineage>
        <taxon>Eukaryota</taxon>
        <taxon>Viridiplantae</taxon>
        <taxon>Streptophyta</taxon>
        <taxon>Embryophyta</taxon>
        <taxon>Tracheophyta</taxon>
        <taxon>Spermatophyta</taxon>
        <taxon>Magnoliopsida</taxon>
        <taxon>Liliopsida</taxon>
        <taxon>Poales</taxon>
        <taxon>Bromeliaceae</taxon>
        <taxon>Bromelioideae</taxon>
        <taxon>Ananas</taxon>
    </lineage>
</organism>
<dbReference type="AlphaFoldDB" id="A0A6V7Q1B7"/>
<feature type="compositionally biased region" description="Gly residues" evidence="1">
    <location>
        <begin position="144"/>
        <end position="153"/>
    </location>
</feature>
<evidence type="ECO:0000259" key="2">
    <source>
        <dbReference type="SMART" id="SM01272"/>
    </source>
</evidence>
<accession>A0A6V7Q1B7</accession>
<proteinExistence type="predicted"/>
<evidence type="ECO:0000256" key="1">
    <source>
        <dbReference type="SAM" id="MobiDB-lite"/>
    </source>
</evidence>
<name>A0A6V7Q1B7_ANACO</name>
<feature type="region of interest" description="Disordered" evidence="1">
    <location>
        <begin position="423"/>
        <end position="463"/>
    </location>
</feature>
<feature type="compositionally biased region" description="Low complexity" evidence="1">
    <location>
        <begin position="566"/>
        <end position="600"/>
    </location>
</feature>
<feature type="region of interest" description="Disordered" evidence="1">
    <location>
        <begin position="499"/>
        <end position="624"/>
    </location>
</feature>
<protein>
    <recommendedName>
        <fullName evidence="2">LsmAD domain-containing protein</fullName>
    </recommendedName>
</protein>
<sequence>MQFYLSFLLSIPLLETQIRVRSRPPPIILLRDRSRRTPPPPPPPPPPAPHHYSPTPPRDRSRPSLGSAASPFSSLFFPFFIGLCLFVEEPTISYQTLKWRMNLQQAGPPRTSVNGFGRRTVETGGRVESKTHPTKAASSSFGNAGLGNGGKAGGHTSPLRDRLIFVTTHLIGQRVEVHVKNGSVISGIFYATNADKDFGVVLKMAHLIKDGSVRGQKPSPDFVKKPQTLIIPAREFVQVVAKDVVFSTDEFTNQHGRDKRKDFMIDSVISHSHHMQERELERWTPDEDAPERPELENIFDGTWNRNWDQFETNAALFGVKSTFDEELYTTKLEKGPQTRQLEMEASRLAREIEGEETEDLHLAEERGVYFDGDFDLDEEIKYSAVRRDINNDRFQENEESHMSDSSLGSAVTGSYLDSFSAKVNNEGQESSTCTSVDEEPSSQLPSDKDTSHIDTPVQSNQLPTECIAMKSLSVDEESRLLEKQVKDDGGEKHVANVHMQFSEGRDPSVSEVVLGSDSKGLPSSAAAHFPSSSSHGNSTVASENSNPAVSGKLPPAAEPVNTIRPSSSTSSTSERGGSVGTTGLSPSSSMGSLSSERSTLNPNAKEFKLNPNAKSFTPSPSLRPHAPVPDGSFYYASNFSAVQPMPSLPVGMGIGPPFGGQQPVVYNPQAAQLQSPQAYIQPSGPMYGQQMILGQPRPVYYVPNYMPETPYRGRNF</sequence>
<gene>
    <name evidence="3" type="ORF">CB5_LOCUS20022</name>
</gene>
<dbReference type="SUPFAM" id="SSF101447">
    <property type="entry name" value="Formin homology 2 domain (FH2 domain)"/>
    <property type="match status" value="1"/>
</dbReference>
<dbReference type="SMART" id="SM01272">
    <property type="entry name" value="LsmAD"/>
    <property type="match status" value="1"/>
</dbReference>
<dbReference type="GO" id="GO:0010494">
    <property type="term" value="C:cytoplasmic stress granule"/>
    <property type="evidence" value="ECO:0007669"/>
    <property type="project" value="TreeGrafter"/>
</dbReference>
<evidence type="ECO:0000313" key="3">
    <source>
        <dbReference type="EMBL" id="CAD1836811.1"/>
    </source>
</evidence>
<dbReference type="Pfam" id="PF06741">
    <property type="entry name" value="LsmAD"/>
    <property type="match status" value="1"/>
</dbReference>
<feature type="compositionally biased region" description="Polar residues" evidence="1">
    <location>
        <begin position="536"/>
        <end position="548"/>
    </location>
</feature>
<feature type="domain" description="LsmAD" evidence="2">
    <location>
        <begin position="317"/>
        <end position="388"/>
    </location>
</feature>
<dbReference type="GO" id="GO:0003729">
    <property type="term" value="F:mRNA binding"/>
    <property type="evidence" value="ECO:0007669"/>
    <property type="project" value="TreeGrafter"/>
</dbReference>
<dbReference type="PANTHER" id="PTHR12854:SF7">
    <property type="entry name" value="ATAXIN-2 HOMOLOG"/>
    <property type="match status" value="1"/>
</dbReference>
<dbReference type="GO" id="GO:0034063">
    <property type="term" value="P:stress granule assembly"/>
    <property type="evidence" value="ECO:0007669"/>
    <property type="project" value="TreeGrafter"/>
</dbReference>
<feature type="region of interest" description="Disordered" evidence="1">
    <location>
        <begin position="124"/>
        <end position="155"/>
    </location>
</feature>
<dbReference type="Pfam" id="PF14438">
    <property type="entry name" value="SM-ATX"/>
    <property type="match status" value="1"/>
</dbReference>
<reference evidence="3" key="1">
    <citation type="submission" date="2020-07" db="EMBL/GenBank/DDBJ databases">
        <authorList>
            <person name="Lin J."/>
        </authorList>
    </citation>
    <scope>NUCLEOTIDE SEQUENCE</scope>
</reference>
<dbReference type="EMBL" id="LR862131">
    <property type="protein sequence ID" value="CAD1836811.1"/>
    <property type="molecule type" value="Genomic_DNA"/>
</dbReference>
<dbReference type="InterPro" id="IPR009604">
    <property type="entry name" value="LsmAD_domain"/>
</dbReference>
<dbReference type="InterPro" id="IPR025852">
    <property type="entry name" value="SM_dom_ATX"/>
</dbReference>
<dbReference type="PANTHER" id="PTHR12854">
    <property type="entry name" value="ATAXIN 2-RELATED"/>
    <property type="match status" value="1"/>
</dbReference>
<feature type="compositionally biased region" description="Low complexity" evidence="1">
    <location>
        <begin position="522"/>
        <end position="535"/>
    </location>
</feature>
<dbReference type="InterPro" id="IPR045117">
    <property type="entry name" value="ATXN2-like"/>
</dbReference>
<feature type="region of interest" description="Disordered" evidence="1">
    <location>
        <begin position="25"/>
        <end position="66"/>
    </location>
</feature>